<feature type="transmembrane region" description="Helical" evidence="1">
    <location>
        <begin position="219"/>
        <end position="241"/>
    </location>
</feature>
<feature type="transmembrane region" description="Helical" evidence="1">
    <location>
        <begin position="30"/>
        <end position="48"/>
    </location>
</feature>
<protein>
    <submittedName>
        <fullName evidence="2">Uncharacterized protein</fullName>
    </submittedName>
</protein>
<feature type="transmembrane region" description="Helical" evidence="1">
    <location>
        <begin position="54"/>
        <end position="72"/>
    </location>
</feature>
<evidence type="ECO:0000313" key="2">
    <source>
        <dbReference type="EMBL" id="CAA9414864.1"/>
    </source>
</evidence>
<sequence>MCPGLLSGGTRVPGMYPIGGGCKVGERTRIGLAVIGAGLVLGGLGDMLLRATPWGINLSLWVGAFTVFAVGLSRLGGGWPVGEGRLLLPLAVLFAGGVALRDSPPVVVLDVSMVILVLALAALRGRSGALRRAGVSEYAIGTAHVGAMTLAGMVPAAVRDVKWREVAPGDWQVRALAVARGLLIALPLLLVFGALLVAADAVFEDLVLGLFEVDPRLLGHFFLTLFVAWVSAGLLTFGLLGRETTHFGLRRPDVLSLGIVEVGVVLGLLNALFLAFVAVQAGYLFGGAGRVAATAGLTYAEYARRGFFELVAVTALVIPVLLLADWLLRVEAPNQRRVFRALSGTMVALLAVIVASALHRMYLYLQEFGLTVSRVCATVFMVWLAFVLLWFALTVLR</sequence>
<organism evidence="2">
    <name type="scientific">uncultured Rubrobacteraceae bacterium</name>
    <dbReference type="NCBI Taxonomy" id="349277"/>
    <lineage>
        <taxon>Bacteria</taxon>
        <taxon>Bacillati</taxon>
        <taxon>Actinomycetota</taxon>
        <taxon>Rubrobacteria</taxon>
        <taxon>Rubrobacterales</taxon>
        <taxon>Rubrobacteraceae</taxon>
        <taxon>environmental samples</taxon>
    </lineage>
</organism>
<feature type="transmembrane region" description="Helical" evidence="1">
    <location>
        <begin position="106"/>
        <end position="123"/>
    </location>
</feature>
<feature type="transmembrane region" description="Helical" evidence="1">
    <location>
        <begin position="371"/>
        <end position="396"/>
    </location>
</feature>
<feature type="transmembrane region" description="Helical" evidence="1">
    <location>
        <begin position="339"/>
        <end position="359"/>
    </location>
</feature>
<keyword evidence="1" id="KW-0812">Transmembrane</keyword>
<dbReference type="EMBL" id="CADCUT010000131">
    <property type="protein sequence ID" value="CAA9414864.1"/>
    <property type="molecule type" value="Genomic_DNA"/>
</dbReference>
<feature type="transmembrane region" description="Helical" evidence="1">
    <location>
        <begin position="306"/>
        <end position="327"/>
    </location>
</feature>
<dbReference type="AlphaFoldDB" id="A0A6J4PHR6"/>
<reference evidence="2" key="1">
    <citation type="submission" date="2020-02" db="EMBL/GenBank/DDBJ databases">
        <authorList>
            <person name="Meier V. D."/>
        </authorList>
    </citation>
    <scope>NUCLEOTIDE SEQUENCE</scope>
    <source>
        <strain evidence="2">AVDCRST_MAG03</strain>
    </source>
</reference>
<keyword evidence="1" id="KW-0472">Membrane</keyword>
<feature type="transmembrane region" description="Helical" evidence="1">
    <location>
        <begin position="262"/>
        <end position="286"/>
    </location>
</feature>
<feature type="non-terminal residue" evidence="2">
    <location>
        <position position="397"/>
    </location>
</feature>
<gene>
    <name evidence="2" type="ORF">AVDCRST_MAG03-2132</name>
</gene>
<dbReference type="InterPro" id="IPR025291">
    <property type="entry name" value="DUF4153"/>
</dbReference>
<keyword evidence="1" id="KW-1133">Transmembrane helix</keyword>
<name>A0A6J4PHR6_9ACTN</name>
<accession>A0A6J4PHR6</accession>
<proteinExistence type="predicted"/>
<evidence type="ECO:0000256" key="1">
    <source>
        <dbReference type="SAM" id="Phobius"/>
    </source>
</evidence>
<dbReference type="Pfam" id="PF13687">
    <property type="entry name" value="DUF4153"/>
    <property type="match status" value="1"/>
</dbReference>
<feature type="transmembrane region" description="Helical" evidence="1">
    <location>
        <begin position="181"/>
        <end position="199"/>
    </location>
</feature>